<evidence type="ECO:0000313" key="3">
    <source>
        <dbReference type="Proteomes" id="UP001491310"/>
    </source>
</evidence>
<accession>A0ABR2Z2Z7</accession>
<sequence length="83" mass="8873">MVMQSTQTSLDMEESPEDVNVASPYHTSQGCCLKGVAARRGFADPRLIQGRSVGGCVRSPSLFYLLAQVEFSTTSCRGAARAS</sequence>
<keyword evidence="3" id="KW-1185">Reference proteome</keyword>
<protein>
    <submittedName>
        <fullName evidence="2">Uncharacterized protein</fullName>
    </submittedName>
</protein>
<dbReference type="EMBL" id="JALJOT010000001">
    <property type="protein sequence ID" value="KAK9918562.1"/>
    <property type="molecule type" value="Genomic_DNA"/>
</dbReference>
<organism evidence="2 3">
    <name type="scientific">Coccomyxa subellipsoidea</name>
    <dbReference type="NCBI Taxonomy" id="248742"/>
    <lineage>
        <taxon>Eukaryota</taxon>
        <taxon>Viridiplantae</taxon>
        <taxon>Chlorophyta</taxon>
        <taxon>core chlorophytes</taxon>
        <taxon>Trebouxiophyceae</taxon>
        <taxon>Trebouxiophyceae incertae sedis</taxon>
        <taxon>Coccomyxaceae</taxon>
        <taxon>Coccomyxa</taxon>
    </lineage>
</organism>
<evidence type="ECO:0000313" key="2">
    <source>
        <dbReference type="EMBL" id="KAK9918562.1"/>
    </source>
</evidence>
<dbReference type="Proteomes" id="UP001491310">
    <property type="component" value="Unassembled WGS sequence"/>
</dbReference>
<proteinExistence type="predicted"/>
<reference evidence="2 3" key="1">
    <citation type="journal article" date="2024" name="Nat. Commun.">
        <title>Phylogenomics reveals the evolutionary origins of lichenization in chlorophyte algae.</title>
        <authorList>
            <person name="Puginier C."/>
            <person name="Libourel C."/>
            <person name="Otte J."/>
            <person name="Skaloud P."/>
            <person name="Haon M."/>
            <person name="Grisel S."/>
            <person name="Petersen M."/>
            <person name="Berrin J.G."/>
            <person name="Delaux P.M."/>
            <person name="Dal Grande F."/>
            <person name="Keller J."/>
        </authorList>
    </citation>
    <scope>NUCLEOTIDE SEQUENCE [LARGE SCALE GENOMIC DNA]</scope>
    <source>
        <strain evidence="2 3">SAG 216-7</strain>
    </source>
</reference>
<feature type="compositionally biased region" description="Polar residues" evidence="1">
    <location>
        <begin position="1"/>
        <end position="10"/>
    </location>
</feature>
<name>A0ABR2Z2Z7_9CHLO</name>
<evidence type="ECO:0000256" key="1">
    <source>
        <dbReference type="SAM" id="MobiDB-lite"/>
    </source>
</evidence>
<feature type="region of interest" description="Disordered" evidence="1">
    <location>
        <begin position="1"/>
        <end position="20"/>
    </location>
</feature>
<comment type="caution">
    <text evidence="2">The sequence shown here is derived from an EMBL/GenBank/DDBJ whole genome shotgun (WGS) entry which is preliminary data.</text>
</comment>
<gene>
    <name evidence="2" type="ORF">WJX75_004982</name>
</gene>